<organism evidence="1">
    <name type="scientific">Siphoviridae sp. ctfbh2</name>
    <dbReference type="NCBI Taxonomy" id="2827909"/>
    <lineage>
        <taxon>Viruses</taxon>
        <taxon>Duplodnaviria</taxon>
        <taxon>Heunggongvirae</taxon>
        <taxon>Uroviricota</taxon>
        <taxon>Caudoviricetes</taxon>
    </lineage>
</organism>
<evidence type="ECO:0000313" key="1">
    <source>
        <dbReference type="EMBL" id="DAF57956.1"/>
    </source>
</evidence>
<reference evidence="1" key="1">
    <citation type="journal article" date="2021" name="Proc. Natl. Acad. Sci. U.S.A.">
        <title>A Catalog of Tens of Thousands of Viruses from Human Metagenomes Reveals Hidden Associations with Chronic Diseases.</title>
        <authorList>
            <person name="Tisza M.J."/>
            <person name="Buck C.B."/>
        </authorList>
    </citation>
    <scope>NUCLEOTIDE SEQUENCE</scope>
    <source>
        <strain evidence="1">Ctfbh2</strain>
    </source>
</reference>
<protein>
    <submittedName>
        <fullName evidence="1">Uncharacterized protein</fullName>
    </submittedName>
</protein>
<proteinExistence type="predicted"/>
<sequence>MMLLHGFPSRLSMRYSKTTRMYWNGLRRKEIRMERGKILKPSDLKDMHGSITLEYTGILYAGVNREKMLQELAKVNPQEYCLVLGVNDDSEIFKDISSGSLVSLMNFFKKLKGE</sequence>
<dbReference type="EMBL" id="BK032744">
    <property type="protein sequence ID" value="DAF57956.1"/>
    <property type="molecule type" value="Genomic_DNA"/>
</dbReference>
<accession>A0A8S5T3M6</accession>
<name>A0A8S5T3M6_9CAUD</name>